<evidence type="ECO:0000313" key="4">
    <source>
        <dbReference type="Proteomes" id="UP000236173"/>
    </source>
</evidence>
<dbReference type="Proteomes" id="UP000236173">
    <property type="component" value="Unassembled WGS sequence"/>
</dbReference>
<dbReference type="PRINTS" id="PR01576">
    <property type="entry name" value="PDEFORMYLASE"/>
</dbReference>
<dbReference type="NCBIfam" id="TIGR00079">
    <property type="entry name" value="pept_deformyl"/>
    <property type="match status" value="1"/>
</dbReference>
<dbReference type="PANTHER" id="PTHR10458">
    <property type="entry name" value="PEPTIDE DEFORMYLASE"/>
    <property type="match status" value="1"/>
</dbReference>
<comment type="similarity">
    <text evidence="1 2">Belongs to the polypeptide deformylase family.</text>
</comment>
<feature type="binding site" evidence="2">
    <location>
        <position position="131"/>
    </location>
    <ligand>
        <name>Fe cation</name>
        <dbReference type="ChEBI" id="CHEBI:24875"/>
    </ligand>
</feature>
<dbReference type="AlphaFoldDB" id="A0A2H5X9K5"/>
<dbReference type="HAMAP" id="MF_00163">
    <property type="entry name" value="Pep_deformylase"/>
    <property type="match status" value="1"/>
</dbReference>
<keyword evidence="2 3" id="KW-0378">Hydrolase</keyword>
<dbReference type="PANTHER" id="PTHR10458:SF22">
    <property type="entry name" value="PEPTIDE DEFORMYLASE"/>
    <property type="match status" value="1"/>
</dbReference>
<feature type="active site" evidence="2">
    <location>
        <position position="132"/>
    </location>
</feature>
<dbReference type="GO" id="GO:0006412">
    <property type="term" value="P:translation"/>
    <property type="evidence" value="ECO:0007669"/>
    <property type="project" value="UniProtKB-UniRule"/>
</dbReference>
<dbReference type="GO" id="GO:0042586">
    <property type="term" value="F:peptide deformylase activity"/>
    <property type="evidence" value="ECO:0007669"/>
    <property type="project" value="UniProtKB-UniRule"/>
</dbReference>
<evidence type="ECO:0000256" key="1">
    <source>
        <dbReference type="ARBA" id="ARBA00010759"/>
    </source>
</evidence>
<comment type="cofactor">
    <cofactor evidence="2">
        <name>Fe(2+)</name>
        <dbReference type="ChEBI" id="CHEBI:29033"/>
    </cofactor>
    <text evidence="2">Binds 1 Fe(2+) ion.</text>
</comment>
<keyword evidence="2" id="KW-0408">Iron</keyword>
<dbReference type="NCBIfam" id="NF001159">
    <property type="entry name" value="PRK00150.1-3"/>
    <property type="match status" value="1"/>
</dbReference>
<name>A0A2H5X9K5_9BACT</name>
<comment type="caution">
    <text evidence="3">The sequence shown here is derived from an EMBL/GenBank/DDBJ whole genome shotgun (WGS) entry which is preliminary data.</text>
</comment>
<gene>
    <name evidence="2 3" type="primary">def</name>
    <name evidence="3" type="ORF">HRbin17_00363</name>
</gene>
<dbReference type="GO" id="GO:0046872">
    <property type="term" value="F:metal ion binding"/>
    <property type="evidence" value="ECO:0007669"/>
    <property type="project" value="UniProtKB-KW"/>
</dbReference>
<sequence length="186" mass="21009">MAVRKIIILGNPILRQRAQPVRHITKADRRLIDDLLETMEAHEGVGLAAPQVGVPHRIFVARWEGETFALINPEIEWRSPETVAGMEGCLSIPGVQGKVNRHRQIRVRGLNPQGKPVVVEPEGWLARIFQHEIDHLDGVLILDRTDELYWVVEEETDDGQEQTRLVPTTKAAIVAAFTKRRKATKV</sequence>
<dbReference type="InterPro" id="IPR036821">
    <property type="entry name" value="Peptide_deformylase_sf"/>
</dbReference>
<organism evidence="3 4">
    <name type="scientific">Candidatus Fervidibacter japonicus</name>
    <dbReference type="NCBI Taxonomy" id="2035412"/>
    <lineage>
        <taxon>Bacteria</taxon>
        <taxon>Candidatus Fervidibacterota</taxon>
        <taxon>Candidatus Fervidibacter</taxon>
    </lineage>
</organism>
<protein>
    <recommendedName>
        <fullName evidence="2">Peptide deformylase</fullName>
        <shortName evidence="2">PDF</shortName>
        <ecNumber evidence="2">3.5.1.88</ecNumber>
    </recommendedName>
    <alternativeName>
        <fullName evidence="2">Polypeptide deformylase</fullName>
    </alternativeName>
</protein>
<comment type="function">
    <text evidence="2">Removes the formyl group from the N-terminal Met of newly synthesized proteins. Requires at least a dipeptide for an efficient rate of reaction. N-terminal L-methionine is a prerequisite for activity but the enzyme has broad specificity at other positions.</text>
</comment>
<dbReference type="InterPro" id="IPR023635">
    <property type="entry name" value="Peptide_deformylase"/>
</dbReference>
<reference evidence="4" key="1">
    <citation type="submission" date="2017-09" db="EMBL/GenBank/DDBJ databases">
        <title>Metaegenomics of thermophilic ammonia-oxidizing enrichment culture.</title>
        <authorList>
            <person name="Kato S."/>
            <person name="Suzuki K."/>
        </authorList>
    </citation>
    <scope>NUCLEOTIDE SEQUENCE [LARGE SCALE GENOMIC DNA]</scope>
</reference>
<comment type="catalytic activity">
    <reaction evidence="2">
        <text>N-terminal N-formyl-L-methionyl-[peptide] + H2O = N-terminal L-methionyl-[peptide] + formate</text>
        <dbReference type="Rhea" id="RHEA:24420"/>
        <dbReference type="Rhea" id="RHEA-COMP:10639"/>
        <dbReference type="Rhea" id="RHEA-COMP:10640"/>
        <dbReference type="ChEBI" id="CHEBI:15377"/>
        <dbReference type="ChEBI" id="CHEBI:15740"/>
        <dbReference type="ChEBI" id="CHEBI:49298"/>
        <dbReference type="ChEBI" id="CHEBI:64731"/>
        <dbReference type="EC" id="3.5.1.88"/>
    </reaction>
</comment>
<feature type="binding site" evidence="2">
    <location>
        <position position="89"/>
    </location>
    <ligand>
        <name>Fe cation</name>
        <dbReference type="ChEBI" id="CHEBI:24875"/>
    </ligand>
</feature>
<proteinExistence type="inferred from homology"/>
<feature type="binding site" evidence="2">
    <location>
        <position position="135"/>
    </location>
    <ligand>
        <name>Fe cation</name>
        <dbReference type="ChEBI" id="CHEBI:24875"/>
    </ligand>
</feature>
<keyword evidence="2" id="KW-0648">Protein biosynthesis</keyword>
<evidence type="ECO:0000256" key="2">
    <source>
        <dbReference type="HAMAP-Rule" id="MF_00163"/>
    </source>
</evidence>
<dbReference type="EMBL" id="BEHT01000003">
    <property type="protein sequence ID" value="GBC97868.1"/>
    <property type="molecule type" value="Genomic_DNA"/>
</dbReference>
<evidence type="ECO:0000313" key="3">
    <source>
        <dbReference type="EMBL" id="GBC97868.1"/>
    </source>
</evidence>
<keyword evidence="2" id="KW-0479">Metal-binding</keyword>
<dbReference type="Pfam" id="PF01327">
    <property type="entry name" value="Pep_deformylase"/>
    <property type="match status" value="1"/>
</dbReference>
<dbReference type="EC" id="3.5.1.88" evidence="2"/>
<dbReference type="Gene3D" id="3.90.45.10">
    <property type="entry name" value="Peptide deformylase"/>
    <property type="match status" value="1"/>
</dbReference>
<accession>A0A2H5X9K5</accession>
<dbReference type="CDD" id="cd00487">
    <property type="entry name" value="Pep_deformylase"/>
    <property type="match status" value="1"/>
</dbReference>
<dbReference type="SUPFAM" id="SSF56420">
    <property type="entry name" value="Peptide deformylase"/>
    <property type="match status" value="1"/>
</dbReference>